<proteinExistence type="predicted"/>
<dbReference type="PANTHER" id="PTHR42941">
    <property type="entry name" value="SLL1037 PROTEIN"/>
    <property type="match status" value="1"/>
</dbReference>
<dbReference type="Proteomes" id="UP000029227">
    <property type="component" value="Unassembled WGS sequence"/>
</dbReference>
<dbReference type="InterPro" id="IPR011852">
    <property type="entry name" value="TRAP_TAXI"/>
</dbReference>
<accession>A0A090QXF0</accession>
<feature type="signal peptide" evidence="1">
    <location>
        <begin position="1"/>
        <end position="47"/>
    </location>
</feature>
<dbReference type="PANTHER" id="PTHR42941:SF1">
    <property type="entry name" value="SLL1037 PROTEIN"/>
    <property type="match status" value="1"/>
</dbReference>
<keyword evidence="2" id="KW-0675">Receptor</keyword>
<comment type="caution">
    <text evidence="2">The sequence shown here is derived from an EMBL/GenBank/DDBJ whole genome shotgun (WGS) entry which is preliminary data.</text>
</comment>
<reference evidence="2 3" key="1">
    <citation type="journal article" date="2014" name="Genome Announc.">
        <title>Draft Genome Sequences of Two Vibrionaceae Species, Vibrio ponticus C121 and Photobacterium aphoticum C119, Isolated as Coral Reef Microbiota.</title>
        <authorList>
            <person name="Al-saari N."/>
            <person name="Meirelles P.M."/>
            <person name="Mino S."/>
            <person name="Suda W."/>
            <person name="Oshima K."/>
            <person name="Hattori M."/>
            <person name="Ohkuma M."/>
            <person name="Thompson F.L."/>
            <person name="Gomez-Gil B."/>
            <person name="Sawabe T."/>
            <person name="Sawabe T."/>
        </authorList>
    </citation>
    <scope>NUCLEOTIDE SEQUENCE [LARGE SCALE GENOMIC DNA]</scope>
    <source>
        <strain evidence="2 3">JCM 19237</strain>
    </source>
</reference>
<evidence type="ECO:0000313" key="2">
    <source>
        <dbReference type="EMBL" id="GAL06948.1"/>
    </source>
</evidence>
<dbReference type="NCBIfam" id="TIGR02122">
    <property type="entry name" value="TRAP_TAXI"/>
    <property type="match status" value="1"/>
</dbReference>
<dbReference type="eggNOG" id="COG2358">
    <property type="taxonomic scope" value="Bacteria"/>
</dbReference>
<evidence type="ECO:0000313" key="3">
    <source>
        <dbReference type="Proteomes" id="UP000029227"/>
    </source>
</evidence>
<dbReference type="CDD" id="cd13568">
    <property type="entry name" value="PBP2_TAXI_TRAP_like_3"/>
    <property type="match status" value="1"/>
</dbReference>
<gene>
    <name evidence="2" type="ORF">JCM19237_2953</name>
</gene>
<keyword evidence="1" id="KW-0732">Signal</keyword>
<organism evidence="2 3">
    <name type="scientific">Photobacterium aphoticum</name>
    <dbReference type="NCBI Taxonomy" id="754436"/>
    <lineage>
        <taxon>Bacteria</taxon>
        <taxon>Pseudomonadati</taxon>
        <taxon>Pseudomonadota</taxon>
        <taxon>Gammaproteobacteria</taxon>
        <taxon>Vibrionales</taxon>
        <taxon>Vibrionaceae</taxon>
        <taxon>Photobacterium</taxon>
    </lineage>
</organism>
<dbReference type="Gene3D" id="3.40.190.10">
    <property type="entry name" value="Periplasmic binding protein-like II"/>
    <property type="match status" value="2"/>
</dbReference>
<name>A0A090QXF0_9GAMM</name>
<evidence type="ECO:0000256" key="1">
    <source>
        <dbReference type="SAM" id="SignalP"/>
    </source>
</evidence>
<feature type="chain" id="PRO_5001862381" evidence="1">
    <location>
        <begin position="48"/>
        <end position="345"/>
    </location>
</feature>
<dbReference type="STRING" id="754436.JCM19237_2953"/>
<protein>
    <submittedName>
        <fullName evidence="2">TRAP transporter solute receptor TAXI family</fullName>
    </submittedName>
</protein>
<dbReference type="SUPFAM" id="SSF53850">
    <property type="entry name" value="Periplasmic binding protein-like II"/>
    <property type="match status" value="1"/>
</dbReference>
<dbReference type="EMBL" id="BBMN01000014">
    <property type="protein sequence ID" value="GAL06948.1"/>
    <property type="molecule type" value="Genomic_DNA"/>
</dbReference>
<dbReference type="Pfam" id="PF16868">
    <property type="entry name" value="NMT1_3"/>
    <property type="match status" value="1"/>
</dbReference>
<dbReference type="AlphaFoldDB" id="A0A090QXF0"/>
<sequence length="345" mass="37137">MVVKRVMYPHTGFGNNNNQEGTTMALKQFVTVSALAAAMMTAGTASAQNFITIGTGSVTGVYYPTGGAICKLVNKDRKTHNVRCSVESTGGSIYNVNTMRAGELDFGVVQSDWQYHGYNGTSKFEKQGPYKEMRAVFSLHTEPFNIIARTDSGIKGVEDLKGKRVNIGNPGSGDRATMGVVMDALGWTNKDFKLTSELKGSERSQALCDNKIDAFVYVVGHPNGSIKEATTSCDAKLIPATGAAIDKIVADNPYYAKSTVPGGMYKGTTDDVNSFGVAATLVSSTNVPDDVVYALVKSVFENFDTFKRLHPAFANLKPEDMVKNGLSIPLHPGAVKYYKEAGYLK</sequence>